<evidence type="ECO:0000313" key="2">
    <source>
        <dbReference type="Proteomes" id="UP000535415"/>
    </source>
</evidence>
<comment type="caution">
    <text evidence="1">The sequence shown here is derived from an EMBL/GenBank/DDBJ whole genome shotgun (WGS) entry which is preliminary data.</text>
</comment>
<evidence type="ECO:0000313" key="1">
    <source>
        <dbReference type="EMBL" id="MBB5723353.1"/>
    </source>
</evidence>
<gene>
    <name evidence="1" type="ORF">FHS72_002993</name>
</gene>
<organism evidence="1 2">
    <name type="scientific">Yoonia ponticola</name>
    <dbReference type="NCBI Taxonomy" id="1524255"/>
    <lineage>
        <taxon>Bacteria</taxon>
        <taxon>Pseudomonadati</taxon>
        <taxon>Pseudomonadota</taxon>
        <taxon>Alphaproteobacteria</taxon>
        <taxon>Rhodobacterales</taxon>
        <taxon>Paracoccaceae</taxon>
        <taxon>Yoonia</taxon>
    </lineage>
</organism>
<dbReference type="RefSeq" id="WP_183530462.1">
    <property type="nucleotide sequence ID" value="NZ_JACIJM010000009.1"/>
</dbReference>
<sequence>MLTVYIDELDLTILEYYRAALSEDTFDGRKKAISDLAKQVKLWELKGLMKNDEWKKEMLEEKPENLLQMALDIAEWSDGAVAFTHVISRFDNGQNRKLRIADQIGLEIWRSIKAGKFRGVHTVIGVLNTVRHKTQKLKFNGGRDKNGLREKWNTYRGVVHFGIARAFCKERGLDNHALLEVAEGIRRQLSSNCPKGTSKPYVDEGEKISFVYKSST</sequence>
<reference evidence="1 2" key="1">
    <citation type="submission" date="2020-08" db="EMBL/GenBank/DDBJ databases">
        <title>Genomic Encyclopedia of Type Strains, Phase IV (KMG-IV): sequencing the most valuable type-strain genomes for metagenomic binning, comparative biology and taxonomic classification.</title>
        <authorList>
            <person name="Goeker M."/>
        </authorList>
    </citation>
    <scope>NUCLEOTIDE SEQUENCE [LARGE SCALE GENOMIC DNA]</scope>
    <source>
        <strain evidence="1 2">DSM 101064</strain>
    </source>
</reference>
<dbReference type="EMBL" id="JACIJM010000009">
    <property type="protein sequence ID" value="MBB5723353.1"/>
    <property type="molecule type" value="Genomic_DNA"/>
</dbReference>
<dbReference type="AlphaFoldDB" id="A0A7W9EYZ9"/>
<accession>A0A7W9EYZ9</accession>
<keyword evidence="2" id="KW-1185">Reference proteome</keyword>
<proteinExistence type="predicted"/>
<dbReference type="Proteomes" id="UP000535415">
    <property type="component" value="Unassembled WGS sequence"/>
</dbReference>
<name>A0A7W9EYZ9_9RHOB</name>
<protein>
    <submittedName>
        <fullName evidence="1">Uncharacterized protein</fullName>
    </submittedName>
</protein>